<dbReference type="AlphaFoldDB" id="A0A3B3ZC19"/>
<proteinExistence type="predicted"/>
<dbReference type="PANTHER" id="PTHR14526">
    <property type="entry name" value="AURORA KINASE A AND NINEIN-INTERACTING PROTEIN"/>
    <property type="match status" value="1"/>
</dbReference>
<reference evidence="2" key="1">
    <citation type="submission" date="2025-08" db="UniProtKB">
        <authorList>
            <consortium name="Ensembl"/>
        </authorList>
    </citation>
    <scope>IDENTIFICATION</scope>
</reference>
<accession>A0A3B3ZC19</accession>
<dbReference type="InterPro" id="IPR029286">
    <property type="entry name" value="AUNIP"/>
</dbReference>
<evidence type="ECO:0000313" key="2">
    <source>
        <dbReference type="Ensembl" id="ENSPMGP00000001931.1"/>
    </source>
</evidence>
<name>A0A3B3ZC19_9GOBI</name>
<evidence type="ECO:0000313" key="3">
    <source>
        <dbReference type="Proteomes" id="UP000261520"/>
    </source>
</evidence>
<dbReference type="STRING" id="409849.ENSPMGP00000001931"/>
<sequence length="301" mass="34274">MKTSRGAAQSRVQREEDCDVWIDTAQLKGKVQKKRLARPISKLLNPFTRGSGYNVAVALNFTQTKMEMPKTKQSSISNFFTCQRRGRPNTSAQEVCLTTATATGDSNDSKNEPLWSDVDYKQLTEPHAAMWWEKEDEECLFNAEGRTSTQKTFKGPSLQSDKENTIPKYPKMPTSHGQVMSKQTKLETLQNYSSLETCTQDPDEPYISPIKWTKPKNSPKKKTKCHFRDSDDENLSMLFTQDSQGFRVIAHRGLQTRSPLKDQRNITIPVLSPAVKSLEEDEDEEEMLFTQDSQGNIVIKH</sequence>
<protein>
    <recommendedName>
        <fullName evidence="4">Aurora kinase A and ninein interacting protein</fullName>
    </recommendedName>
</protein>
<keyword evidence="3" id="KW-1185">Reference proteome</keyword>
<evidence type="ECO:0000256" key="1">
    <source>
        <dbReference type="SAM" id="MobiDB-lite"/>
    </source>
</evidence>
<organism evidence="2 3">
    <name type="scientific">Periophthalmus magnuspinnatus</name>
    <dbReference type="NCBI Taxonomy" id="409849"/>
    <lineage>
        <taxon>Eukaryota</taxon>
        <taxon>Metazoa</taxon>
        <taxon>Chordata</taxon>
        <taxon>Craniata</taxon>
        <taxon>Vertebrata</taxon>
        <taxon>Euteleostomi</taxon>
        <taxon>Actinopterygii</taxon>
        <taxon>Neopterygii</taxon>
        <taxon>Teleostei</taxon>
        <taxon>Neoteleostei</taxon>
        <taxon>Acanthomorphata</taxon>
        <taxon>Gobiaria</taxon>
        <taxon>Gobiiformes</taxon>
        <taxon>Gobioidei</taxon>
        <taxon>Gobiidae</taxon>
        <taxon>Oxudercinae</taxon>
        <taxon>Periophthalmus</taxon>
    </lineage>
</organism>
<feature type="region of interest" description="Disordered" evidence="1">
    <location>
        <begin position="149"/>
        <end position="181"/>
    </location>
</feature>
<dbReference type="PANTHER" id="PTHR14526:SF2">
    <property type="entry name" value="AURORA KINASE A AND NINEIN-INTERACTING PROTEIN"/>
    <property type="match status" value="1"/>
</dbReference>
<dbReference type="GO" id="GO:0000922">
    <property type="term" value="C:spindle pole"/>
    <property type="evidence" value="ECO:0007669"/>
    <property type="project" value="TreeGrafter"/>
</dbReference>
<evidence type="ECO:0008006" key="4">
    <source>
        <dbReference type="Google" id="ProtNLM"/>
    </source>
</evidence>
<dbReference type="GO" id="GO:0005813">
    <property type="term" value="C:centrosome"/>
    <property type="evidence" value="ECO:0007669"/>
    <property type="project" value="TreeGrafter"/>
</dbReference>
<dbReference type="Proteomes" id="UP000261520">
    <property type="component" value="Unplaced"/>
</dbReference>
<dbReference type="GO" id="GO:0007051">
    <property type="term" value="P:spindle organization"/>
    <property type="evidence" value="ECO:0007669"/>
    <property type="project" value="TreeGrafter"/>
</dbReference>
<dbReference type="Ensembl" id="ENSPMGT00000002058.1">
    <property type="protein sequence ID" value="ENSPMGP00000001931.1"/>
    <property type="gene ID" value="ENSPMGG00000001741.1"/>
</dbReference>
<reference evidence="2" key="2">
    <citation type="submission" date="2025-09" db="UniProtKB">
        <authorList>
            <consortium name="Ensembl"/>
        </authorList>
    </citation>
    <scope>IDENTIFICATION</scope>
</reference>
<dbReference type="Pfam" id="PF15334">
    <property type="entry name" value="AIB"/>
    <property type="match status" value="1"/>
</dbReference>